<dbReference type="InterPro" id="IPR004089">
    <property type="entry name" value="MCPsignal_dom"/>
</dbReference>
<sequence length="580" mass="63426">MKKKKRLLQRISVKLTLFIVASLIVSTALTAGMGYLFAKEQLTNSGKLDIQHSVDAALSLLESLQMDVEAGTLTLDEAQERARVLISGPKTDSGYDISQANVSYKVDGYMVAYLEDYTVQLHPTSTIGEIPNDTKVQEMLVASATQEAAENRYTEYERTQENGEIVDKIAYMTYFEPWNWHIGMTATTSEFYEEVDAFGVFMIWVISIISVVVFVLTYFVIRKKVRTLGQVANVANQISDGNLQVSELPTGPDEIGQLGQAFNSMSKQLKTLLSSLQEKGSSVLDQATDLSAISEETSASSEEIVRAIDEIRSGTQEQAVHLEQTTTQTSGLLQSVSAMNEQKEVMNEAANRSGHAVAKGKEIISTLETSNQASLDASDRISVGITNLYLKIQDISSITAVITSISEQTNLLALNASIEAARAGEHGRGFAVVASEVRKLAEQANVRTNEIKQMIDSIEKETEKTVLLMGETSTYSTELSKAVKQTSNEFIEIDTAISNIATSIKQLESELTHVTTSTDTIQEAIEHASSVSEETAASVEEMSASLEEQGNAIQNVAKTAESLTGLNQQLQEDLSYYRHD</sequence>
<protein>
    <submittedName>
        <fullName evidence="12">Methyl-accepting chemotaxis protein</fullName>
    </submittedName>
</protein>
<accession>A0ABU9VK16</accession>
<evidence type="ECO:0000256" key="5">
    <source>
        <dbReference type="ARBA" id="ARBA00023136"/>
    </source>
</evidence>
<proteinExistence type="inferred from homology"/>
<organism evidence="12 13">
    <name type="scientific">Alkalicoccobacillus gibsonii</name>
    <dbReference type="NCBI Taxonomy" id="79881"/>
    <lineage>
        <taxon>Bacteria</taxon>
        <taxon>Bacillati</taxon>
        <taxon>Bacillota</taxon>
        <taxon>Bacilli</taxon>
        <taxon>Bacillales</taxon>
        <taxon>Bacillaceae</taxon>
        <taxon>Alkalicoccobacillus</taxon>
    </lineage>
</organism>
<keyword evidence="13" id="KW-1185">Reference proteome</keyword>
<dbReference type="Pfam" id="PF00672">
    <property type="entry name" value="HAMP"/>
    <property type="match status" value="1"/>
</dbReference>
<evidence type="ECO:0000256" key="7">
    <source>
        <dbReference type="ARBA" id="ARBA00029447"/>
    </source>
</evidence>
<keyword evidence="5 9" id="KW-0472">Membrane</keyword>
<dbReference type="PRINTS" id="PR00260">
    <property type="entry name" value="CHEMTRNSDUCR"/>
</dbReference>
<evidence type="ECO:0000259" key="10">
    <source>
        <dbReference type="PROSITE" id="PS50111"/>
    </source>
</evidence>
<keyword evidence="2" id="KW-1003">Cell membrane</keyword>
<gene>
    <name evidence="12" type="ORF">MKY91_13980</name>
</gene>
<dbReference type="Gene3D" id="6.10.340.10">
    <property type="match status" value="1"/>
</dbReference>
<evidence type="ECO:0000259" key="11">
    <source>
        <dbReference type="PROSITE" id="PS50885"/>
    </source>
</evidence>
<feature type="domain" description="HAMP" evidence="11">
    <location>
        <begin position="222"/>
        <end position="274"/>
    </location>
</feature>
<name>A0ABU9VK16_9BACI</name>
<keyword evidence="4 9" id="KW-1133">Transmembrane helix</keyword>
<reference evidence="12 13" key="1">
    <citation type="submission" date="2024-03" db="EMBL/GenBank/DDBJ databases">
        <title>Bacilli Hybrid Assemblies.</title>
        <authorList>
            <person name="Kovac J."/>
        </authorList>
    </citation>
    <scope>NUCLEOTIDE SEQUENCE [LARGE SCALE GENOMIC DNA]</scope>
    <source>
        <strain evidence="12 13">FSL R7-0666</strain>
    </source>
</reference>
<dbReference type="Gene3D" id="3.30.450.20">
    <property type="entry name" value="PAS domain"/>
    <property type="match status" value="1"/>
</dbReference>
<dbReference type="Pfam" id="PF00015">
    <property type="entry name" value="MCPsignal"/>
    <property type="match status" value="1"/>
</dbReference>
<evidence type="ECO:0000256" key="1">
    <source>
        <dbReference type="ARBA" id="ARBA00004651"/>
    </source>
</evidence>
<evidence type="ECO:0000313" key="13">
    <source>
        <dbReference type="Proteomes" id="UP001418796"/>
    </source>
</evidence>
<dbReference type="InterPro" id="IPR003660">
    <property type="entry name" value="HAMP_dom"/>
</dbReference>
<dbReference type="Gene3D" id="1.10.287.950">
    <property type="entry name" value="Methyl-accepting chemotaxis protein"/>
    <property type="match status" value="1"/>
</dbReference>
<evidence type="ECO:0000256" key="4">
    <source>
        <dbReference type="ARBA" id="ARBA00022989"/>
    </source>
</evidence>
<evidence type="ECO:0000256" key="6">
    <source>
        <dbReference type="ARBA" id="ARBA00023224"/>
    </source>
</evidence>
<evidence type="ECO:0000256" key="2">
    <source>
        <dbReference type="ARBA" id="ARBA00022475"/>
    </source>
</evidence>
<evidence type="ECO:0000313" key="12">
    <source>
        <dbReference type="EMBL" id="MEN0644256.1"/>
    </source>
</evidence>
<keyword evidence="6 8" id="KW-0807">Transducer</keyword>
<dbReference type="PANTHER" id="PTHR32089:SF112">
    <property type="entry name" value="LYSOZYME-LIKE PROTEIN-RELATED"/>
    <property type="match status" value="1"/>
</dbReference>
<dbReference type="SMART" id="SM00304">
    <property type="entry name" value="HAMP"/>
    <property type="match status" value="1"/>
</dbReference>
<dbReference type="SMART" id="SM00283">
    <property type="entry name" value="MA"/>
    <property type="match status" value="1"/>
</dbReference>
<dbReference type="Proteomes" id="UP001418796">
    <property type="component" value="Unassembled WGS sequence"/>
</dbReference>
<evidence type="ECO:0000256" key="3">
    <source>
        <dbReference type="ARBA" id="ARBA00022692"/>
    </source>
</evidence>
<dbReference type="InterPro" id="IPR033480">
    <property type="entry name" value="sCache_2"/>
</dbReference>
<keyword evidence="3 9" id="KW-0812">Transmembrane</keyword>
<dbReference type="SUPFAM" id="SSF58104">
    <property type="entry name" value="Methyl-accepting chemotaxis protein (MCP) signaling domain"/>
    <property type="match status" value="1"/>
</dbReference>
<comment type="subcellular location">
    <subcellularLocation>
        <location evidence="1">Cell membrane</location>
        <topology evidence="1">Multi-pass membrane protein</topology>
    </subcellularLocation>
</comment>
<comment type="caution">
    <text evidence="12">The sequence shown here is derived from an EMBL/GenBank/DDBJ whole genome shotgun (WGS) entry which is preliminary data.</text>
</comment>
<dbReference type="Pfam" id="PF17200">
    <property type="entry name" value="sCache_2"/>
    <property type="match status" value="1"/>
</dbReference>
<dbReference type="RefSeq" id="WP_343130991.1">
    <property type="nucleotide sequence ID" value="NZ_JBCITK010000001.1"/>
</dbReference>
<evidence type="ECO:0000256" key="8">
    <source>
        <dbReference type="PROSITE-ProRule" id="PRU00284"/>
    </source>
</evidence>
<feature type="domain" description="Methyl-accepting transducer" evidence="10">
    <location>
        <begin position="293"/>
        <end position="543"/>
    </location>
</feature>
<dbReference type="PROSITE" id="PS50885">
    <property type="entry name" value="HAMP"/>
    <property type="match status" value="1"/>
</dbReference>
<evidence type="ECO:0000256" key="9">
    <source>
        <dbReference type="SAM" id="Phobius"/>
    </source>
</evidence>
<dbReference type="PANTHER" id="PTHR32089">
    <property type="entry name" value="METHYL-ACCEPTING CHEMOTAXIS PROTEIN MCPB"/>
    <property type="match status" value="1"/>
</dbReference>
<dbReference type="SMART" id="SM01049">
    <property type="entry name" value="Cache_2"/>
    <property type="match status" value="1"/>
</dbReference>
<dbReference type="InterPro" id="IPR004090">
    <property type="entry name" value="Chemotax_Me-accpt_rcpt"/>
</dbReference>
<dbReference type="PROSITE" id="PS50111">
    <property type="entry name" value="CHEMOTAXIS_TRANSDUC_2"/>
    <property type="match status" value="1"/>
</dbReference>
<comment type="similarity">
    <text evidence="7">Belongs to the methyl-accepting chemotaxis (MCP) protein family.</text>
</comment>
<dbReference type="CDD" id="cd06225">
    <property type="entry name" value="HAMP"/>
    <property type="match status" value="1"/>
</dbReference>
<feature type="transmembrane region" description="Helical" evidence="9">
    <location>
        <begin position="197"/>
        <end position="221"/>
    </location>
</feature>
<dbReference type="EMBL" id="JBCITK010000001">
    <property type="protein sequence ID" value="MEN0644256.1"/>
    <property type="molecule type" value="Genomic_DNA"/>
</dbReference>